<evidence type="ECO:0000256" key="1">
    <source>
        <dbReference type="SAM" id="MobiDB-lite"/>
    </source>
</evidence>
<dbReference type="RefSeq" id="XP_010241232.1">
    <property type="nucleotide sequence ID" value="XM_010242930.1"/>
</dbReference>
<dbReference type="Proteomes" id="UP000189703">
    <property type="component" value="Unplaced"/>
</dbReference>
<accession>A0A1U7YQP4</accession>
<evidence type="ECO:0000313" key="4">
    <source>
        <dbReference type="RefSeq" id="XP_010241232.1"/>
    </source>
</evidence>
<evidence type="ECO:0000259" key="2">
    <source>
        <dbReference type="Pfam" id="PF12776"/>
    </source>
</evidence>
<dbReference type="InterPro" id="IPR024752">
    <property type="entry name" value="Myb/SANT-like_dom"/>
</dbReference>
<organism evidence="3 4">
    <name type="scientific">Nelumbo nucifera</name>
    <name type="common">Sacred lotus</name>
    <dbReference type="NCBI Taxonomy" id="4432"/>
    <lineage>
        <taxon>Eukaryota</taxon>
        <taxon>Viridiplantae</taxon>
        <taxon>Streptophyta</taxon>
        <taxon>Embryophyta</taxon>
        <taxon>Tracheophyta</taxon>
        <taxon>Spermatophyta</taxon>
        <taxon>Magnoliopsida</taxon>
        <taxon>Proteales</taxon>
        <taxon>Nelumbonaceae</taxon>
        <taxon>Nelumbo</taxon>
    </lineage>
</organism>
<dbReference type="GeneID" id="104585898"/>
<keyword evidence="3" id="KW-1185">Reference proteome</keyword>
<dbReference type="OrthoDB" id="684435at2759"/>
<evidence type="ECO:0000313" key="3">
    <source>
        <dbReference type="Proteomes" id="UP000189703"/>
    </source>
</evidence>
<feature type="domain" description="Myb/SANT-like" evidence="2">
    <location>
        <begin position="34"/>
        <end position="104"/>
    </location>
</feature>
<dbReference type="Pfam" id="PF12776">
    <property type="entry name" value="Myb_DNA-bind_3"/>
    <property type="match status" value="1"/>
</dbReference>
<sequence>MKLAHRQMASSQKGKEIAPSQADDEKGKCYDVARWSVRDKRVFITLMHEEFKGNRPTTTFNKVGWNVIRKQFRKKTGNDYLGTQFRNKFNKLRLVYREFRSYLSTLGLDITGSLVRDAYIRTSGPPEGKAISHC</sequence>
<dbReference type="PANTHER" id="PTHR47584:SF19">
    <property type="entry name" value="L10-INTERACTING MYB DOMAIN-CONTAINING PROTEIN-LIKE"/>
    <property type="match status" value="1"/>
</dbReference>
<protein>
    <submittedName>
        <fullName evidence="4">Uncharacterized protein LOC104585898 isoform X3</fullName>
    </submittedName>
</protein>
<reference evidence="4" key="1">
    <citation type="submission" date="2025-08" db="UniProtKB">
        <authorList>
            <consortium name="RefSeq"/>
        </authorList>
    </citation>
    <scope>IDENTIFICATION</scope>
</reference>
<proteinExistence type="predicted"/>
<dbReference type="AlphaFoldDB" id="A0A1U7YQP4"/>
<name>A0A1U7YQP4_NELNU</name>
<dbReference type="PANTHER" id="PTHR47584">
    <property type="match status" value="1"/>
</dbReference>
<gene>
    <name evidence="4" type="primary">LOC104585898</name>
</gene>
<dbReference type="InterPro" id="IPR045026">
    <property type="entry name" value="LIMYB"/>
</dbReference>
<feature type="region of interest" description="Disordered" evidence="1">
    <location>
        <begin position="1"/>
        <end position="22"/>
    </location>
</feature>